<gene>
    <name evidence="2" type="ORF">E2562_003677</name>
</gene>
<keyword evidence="3" id="KW-1185">Reference proteome</keyword>
<sequence length="103" mass="11329">MWASWPWHRQTEVEEEPDRWAPVPPIGERMSRRPACAAGPMRAGVGQASVAGPLAMQAKRCACGETEDWAAQGDEPEEGRQATVASWRTPRGGTFGPERAWRA</sequence>
<proteinExistence type="predicted"/>
<reference evidence="2 3" key="1">
    <citation type="submission" date="2019-11" db="EMBL/GenBank/DDBJ databases">
        <title>Whole genome sequence of Oryza granulata.</title>
        <authorList>
            <person name="Li W."/>
        </authorList>
    </citation>
    <scope>NUCLEOTIDE SEQUENCE [LARGE SCALE GENOMIC DNA]</scope>
    <source>
        <strain evidence="3">cv. Menghai</strain>
        <tissue evidence="2">Leaf</tissue>
    </source>
</reference>
<name>A0A6G1C5G8_9ORYZ</name>
<evidence type="ECO:0000313" key="2">
    <source>
        <dbReference type="EMBL" id="KAF0894793.1"/>
    </source>
</evidence>
<dbReference type="Proteomes" id="UP000479710">
    <property type="component" value="Unassembled WGS sequence"/>
</dbReference>
<organism evidence="2 3">
    <name type="scientific">Oryza meyeriana var. granulata</name>
    <dbReference type="NCBI Taxonomy" id="110450"/>
    <lineage>
        <taxon>Eukaryota</taxon>
        <taxon>Viridiplantae</taxon>
        <taxon>Streptophyta</taxon>
        <taxon>Embryophyta</taxon>
        <taxon>Tracheophyta</taxon>
        <taxon>Spermatophyta</taxon>
        <taxon>Magnoliopsida</taxon>
        <taxon>Liliopsida</taxon>
        <taxon>Poales</taxon>
        <taxon>Poaceae</taxon>
        <taxon>BOP clade</taxon>
        <taxon>Oryzoideae</taxon>
        <taxon>Oryzeae</taxon>
        <taxon>Oryzinae</taxon>
        <taxon>Oryza</taxon>
        <taxon>Oryza meyeriana</taxon>
    </lineage>
</organism>
<dbReference type="EMBL" id="SPHZ02000010">
    <property type="protein sequence ID" value="KAF0894793.1"/>
    <property type="molecule type" value="Genomic_DNA"/>
</dbReference>
<accession>A0A6G1C5G8</accession>
<dbReference type="AlphaFoldDB" id="A0A6G1C5G8"/>
<feature type="region of interest" description="Disordered" evidence="1">
    <location>
        <begin position="1"/>
        <end position="32"/>
    </location>
</feature>
<feature type="region of interest" description="Disordered" evidence="1">
    <location>
        <begin position="69"/>
        <end position="103"/>
    </location>
</feature>
<comment type="caution">
    <text evidence="2">The sequence shown here is derived from an EMBL/GenBank/DDBJ whole genome shotgun (WGS) entry which is preliminary data.</text>
</comment>
<evidence type="ECO:0000256" key="1">
    <source>
        <dbReference type="SAM" id="MobiDB-lite"/>
    </source>
</evidence>
<evidence type="ECO:0000313" key="3">
    <source>
        <dbReference type="Proteomes" id="UP000479710"/>
    </source>
</evidence>
<protein>
    <submittedName>
        <fullName evidence="2">Uncharacterized protein</fullName>
    </submittedName>
</protein>